<dbReference type="GO" id="GO:0004854">
    <property type="term" value="F:xanthine dehydrogenase activity"/>
    <property type="evidence" value="ECO:0007669"/>
    <property type="project" value="UniProtKB-EC"/>
</dbReference>
<evidence type="ECO:0000256" key="4">
    <source>
        <dbReference type="ARBA" id="ARBA00023002"/>
    </source>
</evidence>
<dbReference type="SUPFAM" id="SSF54292">
    <property type="entry name" value="2Fe-2S ferredoxin-like"/>
    <property type="match status" value="1"/>
</dbReference>
<keyword evidence="1" id="KW-0285">Flavoprotein</keyword>
<dbReference type="InterPro" id="IPR002888">
    <property type="entry name" value="2Fe-2S-bd"/>
</dbReference>
<dbReference type="InterPro" id="IPR006058">
    <property type="entry name" value="2Fe2S_fd_BS"/>
</dbReference>
<keyword evidence="5" id="KW-0408">Iron</keyword>
<organism evidence="8 9">
    <name type="scientific">Ferrovibrio xuzhouensis</name>
    <dbReference type="NCBI Taxonomy" id="1576914"/>
    <lineage>
        <taxon>Bacteria</taxon>
        <taxon>Pseudomonadati</taxon>
        <taxon>Pseudomonadota</taxon>
        <taxon>Alphaproteobacteria</taxon>
        <taxon>Rhodospirillales</taxon>
        <taxon>Rhodospirillaceae</taxon>
        <taxon>Ferrovibrio</taxon>
    </lineage>
</organism>
<comment type="caution">
    <text evidence="8">The sequence shown here is derived from an EMBL/GenBank/DDBJ whole genome shotgun (WGS) entry which is preliminary data.</text>
</comment>
<dbReference type="InterPro" id="IPR036683">
    <property type="entry name" value="CO_DH_flav_C_dom_sf"/>
</dbReference>
<dbReference type="InterPro" id="IPR012675">
    <property type="entry name" value="Beta-grasp_dom_sf"/>
</dbReference>
<evidence type="ECO:0000313" key="8">
    <source>
        <dbReference type="EMBL" id="MFC3676316.1"/>
    </source>
</evidence>
<keyword evidence="2" id="KW-0479">Metal-binding</keyword>
<name>A0ABV7VFQ3_9PROT</name>
<accession>A0ABV7VFQ3</accession>
<evidence type="ECO:0000256" key="1">
    <source>
        <dbReference type="ARBA" id="ARBA00022630"/>
    </source>
</evidence>
<dbReference type="RefSeq" id="WP_379726701.1">
    <property type="nucleotide sequence ID" value="NZ_JBHRYJ010000002.1"/>
</dbReference>
<dbReference type="Gene3D" id="3.30.43.10">
    <property type="entry name" value="Uridine Diphospho-n-acetylenolpyruvylglucosamine Reductase, domain 2"/>
    <property type="match status" value="1"/>
</dbReference>
<evidence type="ECO:0000256" key="2">
    <source>
        <dbReference type="ARBA" id="ARBA00022723"/>
    </source>
</evidence>
<dbReference type="Pfam" id="PF00111">
    <property type="entry name" value="Fer2"/>
    <property type="match status" value="1"/>
</dbReference>
<evidence type="ECO:0000259" key="6">
    <source>
        <dbReference type="PROSITE" id="PS51085"/>
    </source>
</evidence>
<dbReference type="Pfam" id="PF01799">
    <property type="entry name" value="Fer2_2"/>
    <property type="match status" value="1"/>
</dbReference>
<dbReference type="Gene3D" id="3.10.20.30">
    <property type="match status" value="1"/>
</dbReference>
<dbReference type="Pfam" id="PF03450">
    <property type="entry name" value="CO_deh_flav_C"/>
    <property type="match status" value="1"/>
</dbReference>
<evidence type="ECO:0000259" key="7">
    <source>
        <dbReference type="PROSITE" id="PS51387"/>
    </source>
</evidence>
<dbReference type="InterPro" id="IPR016166">
    <property type="entry name" value="FAD-bd_PCMH"/>
</dbReference>
<dbReference type="PROSITE" id="PS51387">
    <property type="entry name" value="FAD_PCMH"/>
    <property type="match status" value="1"/>
</dbReference>
<dbReference type="PANTHER" id="PTHR45444">
    <property type="entry name" value="XANTHINE DEHYDROGENASE"/>
    <property type="match status" value="1"/>
</dbReference>
<sequence length="485" mass="51991">MSEPVRFVSRGQVVTVGPDVPHTMTALEYLRLRLRRTGTKEGCAEGDCGACTVVVAELTGDSLRYRAVNACILFVHQLDGKALFTVDDLASKDGGLHPVQQAMVDSHASQCGFCTPGFVMSLFAYFREHERADAESLKDCLAGNLCRCTGYRPILDAGERMFAGGKADRFAAEEAALTAQLAGLTRSRMLRHSTPEGDFLAPETPEELAETLAALPAGDSWILAGGTDVGLWVTKQQRVPRSIVSLGRVAALKRIIDHGEMVEIGAGVTYSEAFAAIAGLHADFARMVRRLGSVQIRNSGTIGGNIANGSPIGDSMPALIALGTTLHLRSSAGRREMPLEDFFLAYRRTALQPGEFVESVTVRKPGPDSRFAIYKLSKRFDQDISAVLAAFHVVLDDGRVKAARLAFGGMAGVPARALRTEAALTSLAFMPSAIEPAVAALAQDFTPMSDMRASAEYRLLAAQNLLRKFCLEVTGDARIGVEAAE</sequence>
<dbReference type="SMART" id="SM01092">
    <property type="entry name" value="CO_deh_flav_C"/>
    <property type="match status" value="1"/>
</dbReference>
<evidence type="ECO:0000256" key="5">
    <source>
        <dbReference type="ARBA" id="ARBA00023004"/>
    </source>
</evidence>
<dbReference type="InterPro" id="IPR036010">
    <property type="entry name" value="2Fe-2S_ferredoxin-like_sf"/>
</dbReference>
<keyword evidence="3" id="KW-0274">FAD</keyword>
<dbReference type="EC" id="1.17.1.4" evidence="8"/>
<dbReference type="InterPro" id="IPR005107">
    <property type="entry name" value="CO_DH_flav_C"/>
</dbReference>
<dbReference type="PROSITE" id="PS51085">
    <property type="entry name" value="2FE2S_FER_2"/>
    <property type="match status" value="1"/>
</dbReference>
<dbReference type="InterPro" id="IPR016167">
    <property type="entry name" value="FAD-bd_PCMH_sub1"/>
</dbReference>
<dbReference type="SUPFAM" id="SSF56176">
    <property type="entry name" value="FAD-binding/transporter-associated domain-like"/>
    <property type="match status" value="1"/>
</dbReference>
<dbReference type="Gene3D" id="3.30.390.50">
    <property type="entry name" value="CO dehydrogenase flavoprotein, C-terminal domain"/>
    <property type="match status" value="1"/>
</dbReference>
<keyword evidence="4 8" id="KW-0560">Oxidoreductase</keyword>
<dbReference type="PIRSF" id="PIRSF036557">
    <property type="entry name" value="XdhA_RC"/>
    <property type="match status" value="1"/>
</dbReference>
<feature type="domain" description="FAD-binding PCMH-type" evidence="7">
    <location>
        <begin position="191"/>
        <end position="367"/>
    </location>
</feature>
<proteinExistence type="predicted"/>
<keyword evidence="9" id="KW-1185">Reference proteome</keyword>
<dbReference type="NCBIfam" id="TIGR02963">
    <property type="entry name" value="xanthine_xdhA"/>
    <property type="match status" value="1"/>
</dbReference>
<dbReference type="SUPFAM" id="SSF55447">
    <property type="entry name" value="CO dehydrogenase flavoprotein C-terminal domain-like"/>
    <property type="match status" value="1"/>
</dbReference>
<dbReference type="InterPro" id="IPR001041">
    <property type="entry name" value="2Fe-2S_ferredoxin-type"/>
</dbReference>
<feature type="domain" description="2Fe-2S ferredoxin-type" evidence="6">
    <location>
        <begin position="3"/>
        <end position="89"/>
    </location>
</feature>
<dbReference type="PROSITE" id="PS00197">
    <property type="entry name" value="2FE2S_FER_1"/>
    <property type="match status" value="1"/>
</dbReference>
<dbReference type="InterPro" id="IPR012175">
    <property type="entry name" value="Xanth_DH_ssu_bac"/>
</dbReference>
<evidence type="ECO:0000313" key="9">
    <source>
        <dbReference type="Proteomes" id="UP001595711"/>
    </source>
</evidence>
<dbReference type="EMBL" id="JBHRYJ010000002">
    <property type="protein sequence ID" value="MFC3676316.1"/>
    <property type="molecule type" value="Genomic_DNA"/>
</dbReference>
<dbReference type="Proteomes" id="UP001595711">
    <property type="component" value="Unassembled WGS sequence"/>
</dbReference>
<dbReference type="PANTHER" id="PTHR45444:SF3">
    <property type="entry name" value="XANTHINE DEHYDROGENASE"/>
    <property type="match status" value="1"/>
</dbReference>
<reference evidence="9" key="1">
    <citation type="journal article" date="2019" name="Int. J. Syst. Evol. Microbiol.">
        <title>The Global Catalogue of Microorganisms (GCM) 10K type strain sequencing project: providing services to taxonomists for standard genome sequencing and annotation.</title>
        <authorList>
            <consortium name="The Broad Institute Genomics Platform"/>
            <consortium name="The Broad Institute Genome Sequencing Center for Infectious Disease"/>
            <person name="Wu L."/>
            <person name="Ma J."/>
        </authorList>
    </citation>
    <scope>NUCLEOTIDE SEQUENCE [LARGE SCALE GENOMIC DNA]</scope>
    <source>
        <strain evidence="9">KCTC 42182</strain>
    </source>
</reference>
<dbReference type="InterPro" id="IPR016208">
    <property type="entry name" value="Ald_Oxase/xanthine_DH-like"/>
</dbReference>
<dbReference type="Gene3D" id="3.30.465.10">
    <property type="match status" value="1"/>
</dbReference>
<evidence type="ECO:0000256" key="3">
    <source>
        <dbReference type="ARBA" id="ARBA00022827"/>
    </source>
</evidence>
<dbReference type="InterPro" id="IPR036884">
    <property type="entry name" value="2Fe-2S-bd_dom_sf"/>
</dbReference>
<dbReference type="InterPro" id="IPR014307">
    <property type="entry name" value="Xanthine_DH_ssu"/>
</dbReference>
<dbReference type="InterPro" id="IPR036318">
    <property type="entry name" value="FAD-bd_PCMH-like_sf"/>
</dbReference>
<gene>
    <name evidence="8" type="primary">xdhA</name>
    <name evidence="8" type="ORF">ACFOOQ_12230</name>
</gene>
<dbReference type="Gene3D" id="1.10.150.120">
    <property type="entry name" value="[2Fe-2S]-binding domain"/>
    <property type="match status" value="1"/>
</dbReference>
<dbReference type="Pfam" id="PF00941">
    <property type="entry name" value="FAD_binding_5"/>
    <property type="match status" value="1"/>
</dbReference>
<dbReference type="InterPro" id="IPR002346">
    <property type="entry name" value="Mopterin_DH_FAD-bd"/>
</dbReference>
<protein>
    <submittedName>
        <fullName evidence="8">Xanthine dehydrogenase small subunit</fullName>
        <ecNumber evidence="8">1.17.1.4</ecNumber>
    </submittedName>
</protein>
<dbReference type="InterPro" id="IPR016169">
    <property type="entry name" value="FAD-bd_PCMH_sub2"/>
</dbReference>
<dbReference type="SUPFAM" id="SSF47741">
    <property type="entry name" value="CO dehydrogenase ISP C-domain like"/>
    <property type="match status" value="1"/>
</dbReference>